<dbReference type="PANTHER" id="PTHR43847">
    <property type="entry name" value="BLL3993 PROTEIN"/>
    <property type="match status" value="1"/>
</dbReference>
<dbReference type="Gene3D" id="1.20.120.1630">
    <property type="match status" value="1"/>
</dbReference>
<feature type="transmembrane region" description="Helical" evidence="5">
    <location>
        <begin position="184"/>
        <end position="204"/>
    </location>
</feature>
<evidence type="ECO:0000313" key="8">
    <source>
        <dbReference type="Proteomes" id="UP000054217"/>
    </source>
</evidence>
<evidence type="ECO:0000256" key="6">
    <source>
        <dbReference type="SAM" id="SignalP"/>
    </source>
</evidence>
<dbReference type="AlphaFoldDB" id="A0A0C3PE61"/>
<dbReference type="GO" id="GO:0004671">
    <property type="term" value="F:protein C-terminal S-isoprenylcysteine carboxyl O-methyltransferase activity"/>
    <property type="evidence" value="ECO:0007669"/>
    <property type="project" value="UniProtKB-EC"/>
</dbReference>
<evidence type="ECO:0000256" key="3">
    <source>
        <dbReference type="ARBA" id="ARBA00022989"/>
    </source>
</evidence>
<evidence type="ECO:0000256" key="1">
    <source>
        <dbReference type="ARBA" id="ARBA00004141"/>
    </source>
</evidence>
<keyword evidence="5" id="KW-0808">Transferase</keyword>
<keyword evidence="8" id="KW-1185">Reference proteome</keyword>
<evidence type="ECO:0000256" key="2">
    <source>
        <dbReference type="ARBA" id="ARBA00022692"/>
    </source>
</evidence>
<evidence type="ECO:0000256" key="5">
    <source>
        <dbReference type="RuleBase" id="RU362022"/>
    </source>
</evidence>
<sequence length="233" mass="25961">MSIIWRAALILVQAVFNQAACTPPNKTEEKFRYHTEEPLLLRIAPVIFKLHTVGLWWIAVLEGVAAINRVIGTSLSPSLSTYLDPALLSPSRSQKLLTPIFVTGIFLSVIGSCIRVRCFQELGQFFTFDLTIHPDHKLITSGPYSYVRHPAYTGSLLLLIGVTFSHLTAGSLVVEYLLGSDGAVPVWAIWWIWTIAVAQSRVVAEDQELQKRVGSEWDVYAAKVKYRLIPGVL</sequence>
<proteinExistence type="inferred from homology"/>
<dbReference type="InterPro" id="IPR052527">
    <property type="entry name" value="Metal_cation-efflux_comp"/>
</dbReference>
<keyword evidence="5" id="KW-0489">Methyltransferase</keyword>
<dbReference type="OrthoDB" id="422086at2759"/>
<evidence type="ECO:0000256" key="4">
    <source>
        <dbReference type="ARBA" id="ARBA00023136"/>
    </source>
</evidence>
<dbReference type="EMBL" id="KN831964">
    <property type="protein sequence ID" value="KIO06119.1"/>
    <property type="molecule type" value="Genomic_DNA"/>
</dbReference>
<dbReference type="InParanoid" id="A0A0C3PE61"/>
<dbReference type="Pfam" id="PF04140">
    <property type="entry name" value="ICMT"/>
    <property type="match status" value="1"/>
</dbReference>
<feature type="signal peptide" evidence="6">
    <location>
        <begin position="1"/>
        <end position="19"/>
    </location>
</feature>
<dbReference type="HOGENOM" id="CLU_065200_6_0_1"/>
<keyword evidence="4 5" id="KW-0472">Membrane</keyword>
<dbReference type="InterPro" id="IPR007269">
    <property type="entry name" value="ICMT_MeTrfase"/>
</dbReference>
<dbReference type="EC" id="2.1.1.100" evidence="5"/>
<reference evidence="8" key="2">
    <citation type="submission" date="2015-01" db="EMBL/GenBank/DDBJ databases">
        <title>Evolutionary Origins and Diversification of the Mycorrhizal Mutualists.</title>
        <authorList>
            <consortium name="DOE Joint Genome Institute"/>
            <consortium name="Mycorrhizal Genomics Consortium"/>
            <person name="Kohler A."/>
            <person name="Kuo A."/>
            <person name="Nagy L.G."/>
            <person name="Floudas D."/>
            <person name="Copeland A."/>
            <person name="Barry K.W."/>
            <person name="Cichocki N."/>
            <person name="Veneault-Fourrey C."/>
            <person name="LaButti K."/>
            <person name="Lindquist E.A."/>
            <person name="Lipzen A."/>
            <person name="Lundell T."/>
            <person name="Morin E."/>
            <person name="Murat C."/>
            <person name="Riley R."/>
            <person name="Ohm R."/>
            <person name="Sun H."/>
            <person name="Tunlid A."/>
            <person name="Henrissat B."/>
            <person name="Grigoriev I.V."/>
            <person name="Hibbett D.S."/>
            <person name="Martin F."/>
        </authorList>
    </citation>
    <scope>NUCLEOTIDE SEQUENCE [LARGE SCALE GENOMIC DNA]</scope>
    <source>
        <strain evidence="8">Marx 270</strain>
    </source>
</reference>
<feature type="transmembrane region" description="Helical" evidence="5">
    <location>
        <begin position="96"/>
        <end position="116"/>
    </location>
</feature>
<comment type="catalytic activity">
    <reaction evidence="5">
        <text>[protein]-C-terminal S-[(2E,6E)-farnesyl]-L-cysteine + S-adenosyl-L-methionine = [protein]-C-terminal S-[(2E,6E)-farnesyl]-L-cysteine methyl ester + S-adenosyl-L-homocysteine</text>
        <dbReference type="Rhea" id="RHEA:21672"/>
        <dbReference type="Rhea" id="RHEA-COMP:12125"/>
        <dbReference type="Rhea" id="RHEA-COMP:12126"/>
        <dbReference type="ChEBI" id="CHEBI:57856"/>
        <dbReference type="ChEBI" id="CHEBI:59789"/>
        <dbReference type="ChEBI" id="CHEBI:90510"/>
        <dbReference type="ChEBI" id="CHEBI:90511"/>
        <dbReference type="EC" id="2.1.1.100"/>
    </reaction>
</comment>
<accession>A0A0C3PE61</accession>
<comment type="caution">
    <text evidence="5">Lacks conserved residue(s) required for the propagation of feature annotation.</text>
</comment>
<feature type="chain" id="PRO_5002167893" description="Protein-S-isoprenylcysteine O-methyltransferase" evidence="6">
    <location>
        <begin position="20"/>
        <end position="233"/>
    </location>
</feature>
<evidence type="ECO:0000313" key="7">
    <source>
        <dbReference type="EMBL" id="KIO06119.1"/>
    </source>
</evidence>
<protein>
    <recommendedName>
        <fullName evidence="5">Protein-S-isoprenylcysteine O-methyltransferase</fullName>
        <ecNumber evidence="5">2.1.1.100</ecNumber>
    </recommendedName>
</protein>
<gene>
    <name evidence="7" type="ORF">M404DRAFT_139309</name>
</gene>
<keyword evidence="5" id="KW-0949">S-adenosyl-L-methionine</keyword>
<dbReference type="GO" id="GO:0032259">
    <property type="term" value="P:methylation"/>
    <property type="evidence" value="ECO:0007669"/>
    <property type="project" value="UniProtKB-KW"/>
</dbReference>
<dbReference type="GO" id="GO:0005789">
    <property type="term" value="C:endoplasmic reticulum membrane"/>
    <property type="evidence" value="ECO:0007669"/>
    <property type="project" value="UniProtKB-SubCell"/>
</dbReference>
<dbReference type="PANTHER" id="PTHR43847:SF1">
    <property type="entry name" value="BLL3993 PROTEIN"/>
    <property type="match status" value="1"/>
</dbReference>
<reference evidence="7 8" key="1">
    <citation type="submission" date="2014-04" db="EMBL/GenBank/DDBJ databases">
        <authorList>
            <consortium name="DOE Joint Genome Institute"/>
            <person name="Kuo A."/>
            <person name="Kohler A."/>
            <person name="Costa M.D."/>
            <person name="Nagy L.G."/>
            <person name="Floudas D."/>
            <person name="Copeland A."/>
            <person name="Barry K.W."/>
            <person name="Cichocki N."/>
            <person name="Veneault-Fourrey C."/>
            <person name="LaButti K."/>
            <person name="Lindquist E.A."/>
            <person name="Lipzen A."/>
            <person name="Lundell T."/>
            <person name="Morin E."/>
            <person name="Murat C."/>
            <person name="Sun H."/>
            <person name="Tunlid A."/>
            <person name="Henrissat B."/>
            <person name="Grigoriev I.V."/>
            <person name="Hibbett D.S."/>
            <person name="Martin F."/>
            <person name="Nordberg H.P."/>
            <person name="Cantor M.N."/>
            <person name="Hua S.X."/>
        </authorList>
    </citation>
    <scope>NUCLEOTIDE SEQUENCE [LARGE SCALE GENOMIC DNA]</scope>
    <source>
        <strain evidence="7 8">Marx 270</strain>
    </source>
</reference>
<keyword evidence="5" id="KW-0256">Endoplasmic reticulum</keyword>
<dbReference type="Proteomes" id="UP000054217">
    <property type="component" value="Unassembled WGS sequence"/>
</dbReference>
<feature type="transmembrane region" description="Helical" evidence="5">
    <location>
        <begin position="156"/>
        <end position="178"/>
    </location>
</feature>
<comment type="subcellular location">
    <subcellularLocation>
        <location evidence="5">Endoplasmic reticulum membrane</location>
        <topology evidence="5">Multi-pass membrane protein</topology>
    </subcellularLocation>
    <subcellularLocation>
        <location evidence="1">Membrane</location>
        <topology evidence="1">Multi-pass membrane protein</topology>
    </subcellularLocation>
</comment>
<keyword evidence="3 5" id="KW-1133">Transmembrane helix</keyword>
<name>A0A0C3PE61_PISTI</name>
<organism evidence="7 8">
    <name type="scientific">Pisolithus tinctorius Marx 270</name>
    <dbReference type="NCBI Taxonomy" id="870435"/>
    <lineage>
        <taxon>Eukaryota</taxon>
        <taxon>Fungi</taxon>
        <taxon>Dikarya</taxon>
        <taxon>Basidiomycota</taxon>
        <taxon>Agaricomycotina</taxon>
        <taxon>Agaricomycetes</taxon>
        <taxon>Agaricomycetidae</taxon>
        <taxon>Boletales</taxon>
        <taxon>Sclerodermatineae</taxon>
        <taxon>Pisolithaceae</taxon>
        <taxon>Pisolithus</taxon>
    </lineage>
</organism>
<dbReference type="STRING" id="870435.A0A0C3PE61"/>
<comment type="similarity">
    <text evidence="5">Belongs to the class VI-like SAM-binding methyltransferase superfamily. Isoprenylcysteine carboxyl methyltransferase family.</text>
</comment>
<keyword evidence="6" id="KW-0732">Signal</keyword>
<keyword evidence="2 5" id="KW-0812">Transmembrane</keyword>